<reference evidence="1" key="1">
    <citation type="journal article" date="2019" name="PeerJ">
        <title>Genes of the pig, Sus scrofa, reconstructed with EvidentialGene.</title>
        <authorList>
            <person name="Gilbert D.G."/>
        </authorList>
    </citation>
    <scope>NUCLEOTIDE SEQUENCE</scope>
</reference>
<sequence length="174" mass="19094">MRTSSAPRGPSPRQDMPHKRFIVDTTIAVLMPCHQHLYFFLCHLLTQCDKNMPDLRTHDGAVALLVEHPQAFDIVLVGALVLVLGHSLQHGQEVLEVQHLHVHLITLGVPQDLEHLGVGGVLAQGPHHVPTLAVQDLAIPCSVKQLEGLLELCGLVLGEVTHLDCLALRDLFLQ</sequence>
<protein>
    <submittedName>
        <fullName evidence="1">Myosin light polypeptide 6</fullName>
    </submittedName>
</protein>
<dbReference type="EMBL" id="DQIR01083271">
    <property type="protein sequence ID" value="HDA38747.1"/>
    <property type="molecule type" value="Transcribed_RNA"/>
</dbReference>
<name>A0A480FX35_PIG</name>
<dbReference type="EMBL" id="DQIR01049060">
    <property type="protein sequence ID" value="HDA04536.1"/>
    <property type="molecule type" value="Transcribed_RNA"/>
</dbReference>
<proteinExistence type="predicted"/>
<evidence type="ECO:0000313" key="1">
    <source>
        <dbReference type="EMBL" id="HDA04536.1"/>
    </source>
</evidence>
<dbReference type="AlphaFoldDB" id="A0A480FX35"/>
<organism evidence="1">
    <name type="scientific">Sus scrofa</name>
    <name type="common">Pig</name>
    <dbReference type="NCBI Taxonomy" id="9823"/>
    <lineage>
        <taxon>Eukaryota</taxon>
        <taxon>Metazoa</taxon>
        <taxon>Chordata</taxon>
        <taxon>Craniata</taxon>
        <taxon>Vertebrata</taxon>
        <taxon>Euteleostomi</taxon>
        <taxon>Mammalia</taxon>
        <taxon>Eutheria</taxon>
        <taxon>Laurasiatheria</taxon>
        <taxon>Artiodactyla</taxon>
        <taxon>Suina</taxon>
        <taxon>Suidae</taxon>
        <taxon>Sus</taxon>
    </lineage>
</organism>
<accession>A0A480FX35</accession>